<keyword evidence="7" id="KW-0406">Ion transport</keyword>
<evidence type="ECO:0000256" key="13">
    <source>
        <dbReference type="SAM" id="MobiDB-lite"/>
    </source>
</evidence>
<feature type="transmembrane region" description="Helical" evidence="14">
    <location>
        <begin position="1782"/>
        <end position="1807"/>
    </location>
</feature>
<dbReference type="GO" id="GO:0005248">
    <property type="term" value="F:voltage-gated sodium channel activity"/>
    <property type="evidence" value="ECO:0007669"/>
    <property type="project" value="TreeGrafter"/>
</dbReference>
<gene>
    <name evidence="16" type="ORF">JBS370_LOCUS23368</name>
</gene>
<feature type="transmembrane region" description="Helical" evidence="14">
    <location>
        <begin position="1486"/>
        <end position="1509"/>
    </location>
</feature>
<keyword evidence="4" id="KW-0677">Repeat</keyword>
<feature type="transmembrane region" description="Helical" evidence="14">
    <location>
        <begin position="461"/>
        <end position="484"/>
    </location>
</feature>
<feature type="transmembrane region" description="Helical" evidence="14">
    <location>
        <begin position="1278"/>
        <end position="1298"/>
    </location>
</feature>
<dbReference type="FunFam" id="1.20.120.350:FF:000072">
    <property type="entry name" value="Voltage-dependent T-type calcium channel subunit alpha"/>
    <property type="match status" value="1"/>
</dbReference>
<feature type="domain" description="Ion transport" evidence="15">
    <location>
        <begin position="189"/>
        <end position="526"/>
    </location>
</feature>
<feature type="transmembrane region" description="Helical" evidence="14">
    <location>
        <begin position="1596"/>
        <end position="1614"/>
    </location>
</feature>
<feature type="transmembrane region" description="Helical" evidence="14">
    <location>
        <begin position="1386"/>
        <end position="1405"/>
    </location>
</feature>
<comment type="subcellular location">
    <subcellularLocation>
        <location evidence="1 12">Membrane</location>
        <topology evidence="1 12">Multi-pass membrane protein</topology>
    </subcellularLocation>
</comment>
<keyword evidence="10" id="KW-0407">Ion channel</keyword>
<evidence type="ECO:0000256" key="7">
    <source>
        <dbReference type="ARBA" id="ARBA00023065"/>
    </source>
</evidence>
<dbReference type="FunFam" id="1.20.120.350:FF:000008">
    <property type="entry name" value="Voltage-dependent T-type calcium channel subunit alpha"/>
    <property type="match status" value="1"/>
</dbReference>
<feature type="transmembrane region" description="Helical" evidence="14">
    <location>
        <begin position="749"/>
        <end position="770"/>
    </location>
</feature>
<dbReference type="Pfam" id="PF00520">
    <property type="entry name" value="Ion_trans"/>
    <property type="match status" value="4"/>
</dbReference>
<feature type="binding site" evidence="11">
    <location>
        <position position="960"/>
    </location>
    <ligand>
        <name>Ca(2+)</name>
        <dbReference type="ChEBI" id="CHEBI:29108"/>
    </ligand>
</feature>
<feature type="region of interest" description="Disordered" evidence="13">
    <location>
        <begin position="1045"/>
        <end position="1086"/>
    </location>
</feature>
<evidence type="ECO:0000256" key="6">
    <source>
        <dbReference type="ARBA" id="ARBA00022989"/>
    </source>
</evidence>
<name>A0A819KNW0_9BILA</name>
<dbReference type="PRINTS" id="PR01629">
    <property type="entry name" value="TVDCCALPHA1"/>
</dbReference>
<dbReference type="GO" id="GO:0070509">
    <property type="term" value="P:calcium ion import"/>
    <property type="evidence" value="ECO:0007669"/>
    <property type="project" value="TreeGrafter"/>
</dbReference>
<comment type="caution">
    <text evidence="16">The sequence shown here is derived from an EMBL/GenBank/DDBJ whole genome shotgun (WGS) entry which is preliminary data.</text>
</comment>
<keyword evidence="2" id="KW-0813">Transport</keyword>
<dbReference type="FunFam" id="1.10.287.70:FF:000018">
    <property type="entry name" value="Voltage-dependent T-type calcium channel subunit alpha"/>
    <property type="match status" value="1"/>
</dbReference>
<feature type="transmembrane region" description="Helical" evidence="14">
    <location>
        <begin position="870"/>
        <end position="892"/>
    </location>
</feature>
<organism evidence="16 17">
    <name type="scientific">Rotaria sordida</name>
    <dbReference type="NCBI Taxonomy" id="392033"/>
    <lineage>
        <taxon>Eukaryota</taxon>
        <taxon>Metazoa</taxon>
        <taxon>Spiralia</taxon>
        <taxon>Gnathifera</taxon>
        <taxon>Rotifera</taxon>
        <taxon>Eurotatoria</taxon>
        <taxon>Bdelloidea</taxon>
        <taxon>Philodinida</taxon>
        <taxon>Philodinidae</taxon>
        <taxon>Rotaria</taxon>
    </lineage>
</organism>
<keyword evidence="3 14" id="KW-0812">Transmembrane</keyword>
<reference evidence="16" key="1">
    <citation type="submission" date="2021-02" db="EMBL/GenBank/DDBJ databases">
        <authorList>
            <person name="Nowell W R."/>
        </authorList>
    </citation>
    <scope>NUCLEOTIDE SEQUENCE</scope>
</reference>
<dbReference type="Proteomes" id="UP000663836">
    <property type="component" value="Unassembled WGS sequence"/>
</dbReference>
<evidence type="ECO:0000256" key="5">
    <source>
        <dbReference type="ARBA" id="ARBA00022882"/>
    </source>
</evidence>
<feature type="transmembrane region" description="Helical" evidence="14">
    <location>
        <begin position="1566"/>
        <end position="1584"/>
    </location>
</feature>
<keyword evidence="8 14" id="KW-0472">Membrane</keyword>
<evidence type="ECO:0000256" key="14">
    <source>
        <dbReference type="SAM" id="Phobius"/>
    </source>
</evidence>
<feature type="transmembrane region" description="Helical" evidence="14">
    <location>
        <begin position="1240"/>
        <end position="1258"/>
    </location>
</feature>
<comment type="function">
    <text evidence="12">Voltage-sensitive calcium channels (VSCC) mediate the entry of calcium ions into excitable cells and are also involved in a variety of calcium-dependent processes, including muscle contraction, hormone or neurotransmitter release, gene expression, cell motility, cell division and cell death. This channel gives rise to T-type calcium currents. T-type calcium channels belong to the "low-voltage activated (LVA)" group and are strongly blocked by nickel and mibefradil. A particularity of this type of channels is an opening at quite negative potentials, and a voltage-dependent inactivation. T-type channels serve pacemaking functions in both central neurons and cardiac nodal cells and support calcium signaling in secretory cells and vascular smooth muscle. They may also be involved in the modulation of firing patterns of neurons which is important for information processing as well as in cell growth processes.</text>
</comment>
<evidence type="ECO:0000313" key="16">
    <source>
        <dbReference type="EMBL" id="CAF3948016.1"/>
    </source>
</evidence>
<feature type="compositionally biased region" description="Low complexity" evidence="13">
    <location>
        <begin position="1076"/>
        <end position="1086"/>
    </location>
</feature>
<dbReference type="EMBL" id="CAJOBD010003434">
    <property type="protein sequence ID" value="CAF3948016.1"/>
    <property type="molecule type" value="Genomic_DNA"/>
</dbReference>
<feature type="binding site" evidence="11">
    <location>
        <position position="1458"/>
    </location>
    <ligand>
        <name>Ca(2+)</name>
        <dbReference type="ChEBI" id="CHEBI:29108"/>
    </ligand>
</feature>
<dbReference type="PRINTS" id="PR00167">
    <property type="entry name" value="CACHANNEL"/>
</dbReference>
<dbReference type="FunFam" id="1.10.287.70:FF:000054">
    <property type="entry name" value="Voltage-dependent T-type calcium channel subunit alpha"/>
    <property type="match status" value="1"/>
</dbReference>
<evidence type="ECO:0000256" key="12">
    <source>
        <dbReference type="RuleBase" id="RU003808"/>
    </source>
</evidence>
<dbReference type="FunFam" id="1.20.120.350:FF:000009">
    <property type="entry name" value="Voltage-dependent T-type calcium channel subunit alpha"/>
    <property type="match status" value="1"/>
</dbReference>
<keyword evidence="9" id="KW-0325">Glycoprotein</keyword>
<evidence type="ECO:0000256" key="2">
    <source>
        <dbReference type="ARBA" id="ARBA00022448"/>
    </source>
</evidence>
<feature type="transmembrane region" description="Helical" evidence="14">
    <location>
        <begin position="1700"/>
        <end position="1720"/>
    </location>
</feature>
<dbReference type="InterPro" id="IPR002077">
    <property type="entry name" value="VDCCAlpha1"/>
</dbReference>
<evidence type="ECO:0000256" key="10">
    <source>
        <dbReference type="ARBA" id="ARBA00023303"/>
    </source>
</evidence>
<feature type="domain" description="Ion transport" evidence="15">
    <location>
        <begin position="747"/>
        <end position="1010"/>
    </location>
</feature>
<feature type="domain" description="Ion transport" evidence="15">
    <location>
        <begin position="1564"/>
        <end position="1815"/>
    </location>
</feature>
<feature type="transmembrane region" description="Helical" evidence="14">
    <location>
        <begin position="315"/>
        <end position="346"/>
    </location>
</feature>
<comment type="similarity">
    <text evidence="12">Belongs to the calcium channel alpha-1 subunit (TC 1.A.1.11) family.</text>
</comment>
<protein>
    <recommendedName>
        <fullName evidence="12">Voltage-dependent T-type calcium channel subunit alpha</fullName>
    </recommendedName>
</protein>
<keyword evidence="11 12" id="KW-0106">Calcium</keyword>
<keyword evidence="12" id="KW-0107">Calcium channel</keyword>
<dbReference type="InterPro" id="IPR005445">
    <property type="entry name" value="VDCC_T_a1"/>
</dbReference>
<feature type="compositionally biased region" description="Polar residues" evidence="13">
    <location>
        <begin position="1120"/>
        <end position="1139"/>
    </location>
</feature>
<dbReference type="PANTHER" id="PTHR10037:SF230">
    <property type="entry name" value="CA[2+]-CHANNEL PROTEIN ALPHA[[1]] SUBUNIT T, ISOFORM F"/>
    <property type="match status" value="1"/>
</dbReference>
<evidence type="ECO:0000256" key="8">
    <source>
        <dbReference type="ARBA" id="ARBA00023136"/>
    </source>
</evidence>
<evidence type="ECO:0000256" key="11">
    <source>
        <dbReference type="PIRSR" id="PIRSR602077-1"/>
    </source>
</evidence>
<feature type="domain" description="Ion transport" evidence="15">
    <location>
        <begin position="1238"/>
        <end position="1519"/>
    </location>
</feature>
<evidence type="ECO:0000313" key="17">
    <source>
        <dbReference type="Proteomes" id="UP000663836"/>
    </source>
</evidence>
<dbReference type="Gene3D" id="1.20.120.350">
    <property type="entry name" value="Voltage-gated potassium channels. Chain C"/>
    <property type="match status" value="4"/>
</dbReference>
<feature type="binding site" evidence="11">
    <location>
        <position position="475"/>
    </location>
    <ligand>
        <name>Ca(2+)</name>
        <dbReference type="ChEBI" id="CHEBI:29108"/>
    </ligand>
</feature>
<dbReference type="GO" id="GO:0005891">
    <property type="term" value="C:voltage-gated calcium channel complex"/>
    <property type="evidence" value="ECO:0007669"/>
    <property type="project" value="InterPro"/>
</dbReference>
<evidence type="ECO:0000256" key="9">
    <source>
        <dbReference type="ARBA" id="ARBA00023180"/>
    </source>
</evidence>
<sequence length="1863" mass="213982">MSETGAAIGREIKENIDELIDLSILPIGCSLAEYRCLLMDESNDERVISPLDTNRIGQIYLAGACQCWSSLSSIPFRSCSNSHCSIMNKHRVTTANNNNNNINMIKKNIFHTSLPTVVNISNDDSPKDETDRFLNERGSSNILFDLPDPYNLEERDENELPFPGFVEKAFYCLRQTTPPRYQCLKLITWPWFERITMLVILLNCITLGMHQPCAHHTGIDPLKKCDTALCIWLQATDHFVFAFFTIEMCIKMTAMGIFGKGTYLAESWNRLDCVIVLTGVVELLIPGDSLSLSAIRSVRVLRPLRAINRIPSMRILVMLLLDTLPMLGNVFLLCFFTFFIFGIIGVQLWKGLLRNRCFLQLNTTIIDNYTLFDDFPSQSFYIPPDQDSFICSNLSSSGMTKCSEIPQYRRDNMTCELDFHSLNFSLTNKAINGCINWNQYYNLCAISNQNPFSGSISFDNIILASLAIFQIITFENWVSIMYYIQDAHSFWNWMYFVCLIVIGSFFMMNLCLVVISAQFGVTKKRETERMLAEQRRFSLSTTSITINQQGSCWEEIIKYFQRLSKRAYKRFRIFWKNHRQKHGKVNQKHHRKVTRTKKVLTPNALSSSNVNMVSSTPLINQNHRPNCRYHQSQSLLVPTPLSKSIDRGTDTCDIHPDVIAPTSANNNSFIEKNRQKNEHLAFERQEQQIERNDTCDCYYQDEIVNISDNNREEEEEEEKSKCRQRCKICCCPCFTTIHKLISRFVASKYFDRIIFSAIIINTLSMAIEYHGQSQSLTNVLEYSNYVFVILFILEMLFKIIAEGCLNYIKNPFNVFDGGIIVISLIELYGTKTSGLSVLRTFRLLRVLKLVRFMPTLRRQLVVLLKTLDSVAAFLLLLLLFVFIFSILGMHLFGGEFCTLEAFNRTSREQIDMKCRCCACAEWNLLKNSTDLKDLTCIQDRANFDSFRFALLTVFQILTQEDWNEVLYNGMKKTSPWSALYFIALMIFGNYILLNLLVAIVVESYSNAKEDGTTNNNNNSTDRLDKADPFTTQAIVTGSIEIPENLNEPKNIKLSNDDKKNDRRPDTLAGTVHRTNSDPSFPSSSSSTRYFIVHEGNLIEQKSNNITNTCLNSTVKRRSTIDNSSNSFNQNVLTNINQTPRRQEKNNRHTKSNTSSTIQTTVGTQLPVNDQNNIQLDVSAEDDTQLELTTQKSGVIQSCLTRFCGQRIFECLKKRENYSLYLFSPSNRLRKVFQRLIVHKSFDYLILFFIILNCITFAMERPSISPISFERQFLNYSNYIFTAIFTIEMIIKVIANGLIFGSNTYLHTGWNVMDGFLVIISLVDLGTMHRRSITSPTESDTTSHILGMLRVFRLLRTLRALTVIHRAPGLKLVAQALLASLKQIGHIVIICCVVFVIFGILGVQLFKGKFYYCEGPLARNVTTRQQCEAMSDHQWQNQQYNFDHLGQALLTLFILSSKDGWVQIMYNGIDAVDVDMQPIRNYNEAKLIYFISFILSVSFFVLNMFVGVVIENFHNCRAQQELDEEIQNKAKRAKKLERKQRLMRELPYYAHYSSWRKCLHDLCINKYFDLIIAAIIGINVLTMSLEFYPMPSNLDKFLEYCNYVFTVIFLLEFIWKIIALGPSRYFKDKWNRLDSIIVLFSIVDLIMAKMLNGHILSINPTLVRVIRVLRIARVLKLLKMAKGIQALLDTVVQALPQVGNLGLLFLLLFFIFATLGVELFGKLECSEEQPCSGLSKHAHFKNFGIALLTLFRVATGDNWNGIMKDTLRPDNSPHGSKNHFMTIISPIYFIVFVLAAQFVLVNVVVAVLMKNLEDSNKMIADDVEMNEEIERQLELDVYDENYVEQSLIDVNGRHVKEKVTFTKL</sequence>
<evidence type="ECO:0000256" key="1">
    <source>
        <dbReference type="ARBA" id="ARBA00004141"/>
    </source>
</evidence>
<dbReference type="GO" id="GO:0043005">
    <property type="term" value="C:neuron projection"/>
    <property type="evidence" value="ECO:0007669"/>
    <property type="project" value="TreeGrafter"/>
</dbReference>
<dbReference type="SUPFAM" id="SSF81324">
    <property type="entry name" value="Voltage-gated potassium channels"/>
    <property type="match status" value="4"/>
</dbReference>
<dbReference type="Gene3D" id="1.10.287.70">
    <property type="match status" value="4"/>
</dbReference>
<keyword evidence="11" id="KW-0479">Metal-binding</keyword>
<dbReference type="GO" id="GO:0046872">
    <property type="term" value="F:metal ion binding"/>
    <property type="evidence" value="ECO:0007669"/>
    <property type="project" value="UniProtKB-KW"/>
</dbReference>
<feature type="transmembrane region" description="Helical" evidence="14">
    <location>
        <begin position="782"/>
        <end position="800"/>
    </location>
</feature>
<keyword evidence="12" id="KW-0109">Calcium transport</keyword>
<feature type="compositionally biased region" description="Basic and acidic residues" evidence="13">
    <location>
        <begin position="1054"/>
        <end position="1065"/>
    </location>
</feature>
<proteinExistence type="inferred from homology"/>
<feature type="transmembrane region" description="Helical" evidence="14">
    <location>
        <begin position="978"/>
        <end position="1001"/>
    </location>
</feature>
<accession>A0A819KNW0</accession>
<evidence type="ECO:0000259" key="15">
    <source>
        <dbReference type="Pfam" id="PF00520"/>
    </source>
</evidence>
<feature type="transmembrane region" description="Helical" evidence="14">
    <location>
        <begin position="1635"/>
        <end position="1654"/>
    </location>
</feature>
<evidence type="ECO:0000256" key="4">
    <source>
        <dbReference type="ARBA" id="ARBA00022737"/>
    </source>
</evidence>
<feature type="compositionally biased region" description="Polar residues" evidence="13">
    <location>
        <begin position="1151"/>
        <end position="1163"/>
    </location>
</feature>
<feature type="region of interest" description="Disordered" evidence="13">
    <location>
        <begin position="1119"/>
        <end position="1163"/>
    </location>
</feature>
<keyword evidence="5 12" id="KW-0851">Voltage-gated channel</keyword>
<dbReference type="PANTHER" id="PTHR10037">
    <property type="entry name" value="VOLTAGE-GATED CATION CHANNEL CALCIUM AND SODIUM"/>
    <property type="match status" value="1"/>
</dbReference>
<feature type="transmembrane region" description="Helical" evidence="14">
    <location>
        <begin position="490"/>
        <end position="515"/>
    </location>
</feature>
<dbReference type="InterPro" id="IPR027359">
    <property type="entry name" value="Volt_channel_dom_sf"/>
</dbReference>
<dbReference type="InterPro" id="IPR005821">
    <property type="entry name" value="Ion_trans_dom"/>
</dbReference>
<feature type="region of interest" description="Disordered" evidence="13">
    <location>
        <begin position="1008"/>
        <end position="1027"/>
    </location>
</feature>
<dbReference type="InterPro" id="IPR043203">
    <property type="entry name" value="VGCC_Ca_Na"/>
</dbReference>
<evidence type="ECO:0000256" key="3">
    <source>
        <dbReference type="ARBA" id="ARBA00022692"/>
    </source>
</evidence>
<dbReference type="GO" id="GO:0008332">
    <property type="term" value="F:low voltage-gated calcium channel activity"/>
    <property type="evidence" value="ECO:0007669"/>
    <property type="project" value="TreeGrafter"/>
</dbReference>
<dbReference type="GO" id="GO:0001518">
    <property type="term" value="C:voltage-gated sodium channel complex"/>
    <property type="evidence" value="ECO:0007669"/>
    <property type="project" value="TreeGrafter"/>
</dbReference>
<dbReference type="GO" id="GO:0086010">
    <property type="term" value="P:membrane depolarization during action potential"/>
    <property type="evidence" value="ECO:0007669"/>
    <property type="project" value="TreeGrafter"/>
</dbReference>
<keyword evidence="6 14" id="KW-1133">Transmembrane helix</keyword>